<dbReference type="EMBL" id="BARU01021129">
    <property type="protein sequence ID" value="GAH57060.1"/>
    <property type="molecule type" value="Genomic_DNA"/>
</dbReference>
<evidence type="ECO:0000313" key="1">
    <source>
        <dbReference type="EMBL" id="GAH57060.1"/>
    </source>
</evidence>
<protein>
    <submittedName>
        <fullName evidence="1">Uncharacterized protein</fullName>
    </submittedName>
</protein>
<dbReference type="AlphaFoldDB" id="X1HJ38"/>
<gene>
    <name evidence="1" type="ORF">S03H2_34608</name>
</gene>
<sequence length="46" mass="5253">MGKIVGLTEKLIANREKKSRLVKITRNLVGEERVSVSNGQIIRVYR</sequence>
<organism evidence="1">
    <name type="scientific">marine sediment metagenome</name>
    <dbReference type="NCBI Taxonomy" id="412755"/>
    <lineage>
        <taxon>unclassified sequences</taxon>
        <taxon>metagenomes</taxon>
        <taxon>ecological metagenomes</taxon>
    </lineage>
</organism>
<accession>X1HJ38</accession>
<name>X1HJ38_9ZZZZ</name>
<comment type="caution">
    <text evidence="1">The sequence shown here is derived from an EMBL/GenBank/DDBJ whole genome shotgun (WGS) entry which is preliminary data.</text>
</comment>
<reference evidence="1" key="1">
    <citation type="journal article" date="2014" name="Front. Microbiol.">
        <title>High frequency of phylogenetically diverse reductive dehalogenase-homologous genes in deep subseafloor sedimentary metagenomes.</title>
        <authorList>
            <person name="Kawai M."/>
            <person name="Futagami T."/>
            <person name="Toyoda A."/>
            <person name="Takaki Y."/>
            <person name="Nishi S."/>
            <person name="Hori S."/>
            <person name="Arai W."/>
            <person name="Tsubouchi T."/>
            <person name="Morono Y."/>
            <person name="Uchiyama I."/>
            <person name="Ito T."/>
            <person name="Fujiyama A."/>
            <person name="Inagaki F."/>
            <person name="Takami H."/>
        </authorList>
    </citation>
    <scope>NUCLEOTIDE SEQUENCE</scope>
    <source>
        <strain evidence="1">Expedition CK06-06</strain>
    </source>
</reference>
<feature type="non-terminal residue" evidence="1">
    <location>
        <position position="46"/>
    </location>
</feature>
<proteinExistence type="predicted"/>